<dbReference type="Pfam" id="PF02397">
    <property type="entry name" value="Bac_transf"/>
    <property type="match status" value="1"/>
</dbReference>
<evidence type="ECO:0000313" key="5">
    <source>
        <dbReference type="Proteomes" id="UP000276568"/>
    </source>
</evidence>
<protein>
    <submittedName>
        <fullName evidence="4">Sugar transferase</fullName>
    </submittedName>
</protein>
<evidence type="ECO:0000259" key="3">
    <source>
        <dbReference type="Pfam" id="PF02397"/>
    </source>
</evidence>
<comment type="similarity">
    <text evidence="1">Belongs to the bacterial sugar transferase family.</text>
</comment>
<accession>A0A3N0I496</accession>
<sequence length="210" mass="24672">MYEKYVKRILDIICSLIVIILFGWLFIIVAFLVRFKLGSPIIFKQPRPGKNGEIFNLYKFRTMTDDRDEKGELLPDAQRLTSFGRWLRSTSLDELPEVFCILIGTMSLIGPRPLAVKYLPYYNEYEMHRHDVRPGLTGLAQVNGRNFVNWDERFAYDVKYVNKITFWNDLKIIFLTIKAVVKRTGIEACGSFTLQDFDEYRQNQIKHGEQ</sequence>
<dbReference type="PANTHER" id="PTHR30576:SF8">
    <property type="entry name" value="UNDECAPRENYL-PHOSPHATE GALACTOSE PHOSPHOTRANSFERASE"/>
    <property type="match status" value="1"/>
</dbReference>
<dbReference type="PANTHER" id="PTHR30576">
    <property type="entry name" value="COLANIC BIOSYNTHESIS UDP-GLUCOSE LIPID CARRIER TRANSFERASE"/>
    <property type="match status" value="1"/>
</dbReference>
<evidence type="ECO:0000313" key="4">
    <source>
        <dbReference type="EMBL" id="RNM31839.1"/>
    </source>
</evidence>
<dbReference type="EMBL" id="RJQC01000001">
    <property type="protein sequence ID" value="RNM31839.1"/>
    <property type="molecule type" value="Genomic_DNA"/>
</dbReference>
<dbReference type="GO" id="GO:0016780">
    <property type="term" value="F:phosphotransferase activity, for other substituted phosphate groups"/>
    <property type="evidence" value="ECO:0007669"/>
    <property type="project" value="TreeGrafter"/>
</dbReference>
<keyword evidence="5" id="KW-1185">Reference proteome</keyword>
<proteinExistence type="inferred from homology"/>
<keyword evidence="2" id="KW-0472">Membrane</keyword>
<keyword evidence="2" id="KW-0812">Transmembrane</keyword>
<evidence type="ECO:0000256" key="2">
    <source>
        <dbReference type="SAM" id="Phobius"/>
    </source>
</evidence>
<feature type="domain" description="Bacterial sugar transferase" evidence="3">
    <location>
        <begin position="7"/>
        <end position="182"/>
    </location>
</feature>
<evidence type="ECO:0000256" key="1">
    <source>
        <dbReference type="ARBA" id="ARBA00006464"/>
    </source>
</evidence>
<dbReference type="InterPro" id="IPR003362">
    <property type="entry name" value="Bact_transf"/>
</dbReference>
<name>A0A3N0I496_9FIRM</name>
<dbReference type="AlphaFoldDB" id="A0A3N0I496"/>
<feature type="transmembrane region" description="Helical" evidence="2">
    <location>
        <begin position="12"/>
        <end position="33"/>
    </location>
</feature>
<keyword evidence="2" id="KW-1133">Transmembrane helix</keyword>
<comment type="caution">
    <text evidence="4">The sequence shown here is derived from an EMBL/GenBank/DDBJ whole genome shotgun (WGS) entry which is preliminary data.</text>
</comment>
<organism evidence="4 5">
    <name type="scientific">Absicoccus porci</name>
    <dbReference type="NCBI Taxonomy" id="2486576"/>
    <lineage>
        <taxon>Bacteria</taxon>
        <taxon>Bacillati</taxon>
        <taxon>Bacillota</taxon>
        <taxon>Erysipelotrichia</taxon>
        <taxon>Erysipelotrichales</taxon>
        <taxon>Erysipelotrichaceae</taxon>
        <taxon>Absicoccus</taxon>
    </lineage>
</organism>
<keyword evidence="4" id="KW-0808">Transferase</keyword>
<dbReference type="OrthoDB" id="9808602at2"/>
<gene>
    <name evidence="4" type="ORF">EDX97_00135</name>
</gene>
<reference evidence="4 5" key="1">
    <citation type="submission" date="2018-11" db="EMBL/GenBank/DDBJ databases">
        <title>Clostridium sp. nov., a member of the family Erysipelotrichaceae isolated from pig faeces.</title>
        <authorList>
            <person name="Chang Y.-H."/>
        </authorList>
    </citation>
    <scope>NUCLEOTIDE SEQUENCE [LARGE SCALE GENOMIC DNA]</scope>
    <source>
        <strain evidence="4 5">YH-panp20</strain>
    </source>
</reference>
<dbReference type="Proteomes" id="UP000276568">
    <property type="component" value="Unassembled WGS sequence"/>
</dbReference>